<dbReference type="SUPFAM" id="SSF54637">
    <property type="entry name" value="Thioesterase/thiol ester dehydrase-isomerase"/>
    <property type="match status" value="1"/>
</dbReference>
<dbReference type="InterPro" id="IPR029069">
    <property type="entry name" value="HotDog_dom_sf"/>
</dbReference>
<dbReference type="Proteomes" id="UP000287198">
    <property type="component" value="Unassembled WGS sequence"/>
</dbReference>
<dbReference type="Pfam" id="PF22818">
    <property type="entry name" value="ApeI-like"/>
    <property type="match status" value="1"/>
</dbReference>
<evidence type="ECO:0000313" key="3">
    <source>
        <dbReference type="Proteomes" id="UP000287198"/>
    </source>
</evidence>
<evidence type="ECO:0000313" key="2">
    <source>
        <dbReference type="EMBL" id="RUO52756.1"/>
    </source>
</evidence>
<name>A0A432XVJ8_9GAMM</name>
<organism evidence="2 3">
    <name type="scientific">Pseudidiomarina halophila</name>
    <dbReference type="NCBI Taxonomy" id="1449799"/>
    <lineage>
        <taxon>Bacteria</taxon>
        <taxon>Pseudomonadati</taxon>
        <taxon>Pseudomonadota</taxon>
        <taxon>Gammaproteobacteria</taxon>
        <taxon>Alteromonadales</taxon>
        <taxon>Idiomarinaceae</taxon>
        <taxon>Pseudidiomarina</taxon>
    </lineage>
</organism>
<dbReference type="OrthoDB" id="9812842at2"/>
<sequence>MNANFPDFSSHEAAVTAEGHPLLKVEFSLSPDCIYLQGHFPEAPILPGVTQLDWAIQLAAEQWGTAPSVRHIEVLKFNDMILPNAKVTLTLERKREDCVLFRYSAGERAFSSGRLIYPEATTTEGELC</sequence>
<dbReference type="RefSeq" id="WP_126763195.1">
    <property type="nucleotide sequence ID" value="NZ_JBHLTZ010000012.1"/>
</dbReference>
<dbReference type="AlphaFoldDB" id="A0A432XVJ8"/>
<keyword evidence="3" id="KW-1185">Reference proteome</keyword>
<accession>A0A432XVJ8</accession>
<dbReference type="EMBL" id="PIPW01000002">
    <property type="protein sequence ID" value="RUO52756.1"/>
    <property type="molecule type" value="Genomic_DNA"/>
</dbReference>
<dbReference type="Gene3D" id="3.10.129.10">
    <property type="entry name" value="Hotdog Thioesterase"/>
    <property type="match status" value="1"/>
</dbReference>
<evidence type="ECO:0000259" key="1">
    <source>
        <dbReference type="Pfam" id="PF22818"/>
    </source>
</evidence>
<proteinExistence type="predicted"/>
<protein>
    <submittedName>
        <fullName evidence="2">Hydroxymyristoyl-ACP dehydratase</fullName>
    </submittedName>
</protein>
<comment type="caution">
    <text evidence="2">The sequence shown here is derived from an EMBL/GenBank/DDBJ whole genome shotgun (WGS) entry which is preliminary data.</text>
</comment>
<feature type="domain" description="ApeI dehydratase-like" evidence="1">
    <location>
        <begin position="23"/>
        <end position="114"/>
    </location>
</feature>
<reference evidence="3" key="1">
    <citation type="journal article" date="2018" name="Front. Microbiol.">
        <title>Genome-Based Analysis Reveals the Taxonomy and Diversity of the Family Idiomarinaceae.</title>
        <authorList>
            <person name="Liu Y."/>
            <person name="Lai Q."/>
            <person name="Shao Z."/>
        </authorList>
    </citation>
    <scope>NUCLEOTIDE SEQUENCE [LARGE SCALE GENOMIC DNA]</scope>
    <source>
        <strain evidence="3">BH195</strain>
    </source>
</reference>
<dbReference type="InterPro" id="IPR054545">
    <property type="entry name" value="ApeI-like"/>
</dbReference>
<gene>
    <name evidence="2" type="ORF">CWI69_06860</name>
</gene>